<feature type="compositionally biased region" description="Acidic residues" evidence="4">
    <location>
        <begin position="182"/>
        <end position="192"/>
    </location>
</feature>
<comment type="caution">
    <text evidence="5">The sequence shown here is derived from an EMBL/GenBank/DDBJ whole genome shotgun (WGS) entry which is preliminary data.</text>
</comment>
<keyword evidence="6" id="KW-1185">Reference proteome</keyword>
<gene>
    <name evidence="5" type="primary">ssb</name>
    <name evidence="5" type="ORF">L0668_04690</name>
</gene>
<dbReference type="Proteomes" id="UP001521137">
    <property type="component" value="Unassembled WGS sequence"/>
</dbReference>
<dbReference type="InterPro" id="IPR012340">
    <property type="entry name" value="NA-bd_OB-fold"/>
</dbReference>
<dbReference type="Gene3D" id="2.40.50.140">
    <property type="entry name" value="Nucleic acid-binding proteins"/>
    <property type="match status" value="1"/>
</dbReference>
<keyword evidence="2" id="KW-0227">DNA damage</keyword>
<dbReference type="RefSeq" id="WP_235310923.1">
    <property type="nucleotide sequence ID" value="NZ_JAKGAS010000002.1"/>
</dbReference>
<name>A0ABS9D6D7_9ALTE</name>
<keyword evidence="2" id="KW-0233">DNA recombination</keyword>
<sequence length="192" mass="21207">MASKGINKVILVGNLGKDPEVRYTPNGKAVANLTLATSESWKDQSGQIQEKTEWHRVSIFGKLAEIAGEYLRKGSQVYIEGKMQTRKWQDQQGQDRYTTEVVLDPFNGVMQMLGGKGGQSEGGFQGQQRPAQSAPQQNHGYQQAPPQNQGYQQQPPASQQNKGFNQAPKGQQPGKPAPMAEPDFDFDDDIPF</sequence>
<dbReference type="GO" id="GO:0003677">
    <property type="term" value="F:DNA binding"/>
    <property type="evidence" value="ECO:0007669"/>
    <property type="project" value="UniProtKB-KW"/>
</dbReference>
<keyword evidence="2" id="KW-0234">DNA repair</keyword>
<feature type="compositionally biased region" description="Low complexity" evidence="4">
    <location>
        <begin position="140"/>
        <end position="161"/>
    </location>
</feature>
<dbReference type="PANTHER" id="PTHR10302">
    <property type="entry name" value="SINGLE-STRANDED DNA-BINDING PROTEIN"/>
    <property type="match status" value="1"/>
</dbReference>
<comment type="caution">
    <text evidence="2">Lacks conserved residue(s) required for the propagation of feature annotation.</text>
</comment>
<organism evidence="5 6">
    <name type="scientific">Paraglaciecola algarum</name>
    <dbReference type="NCBI Taxonomy" id="3050085"/>
    <lineage>
        <taxon>Bacteria</taxon>
        <taxon>Pseudomonadati</taxon>
        <taxon>Pseudomonadota</taxon>
        <taxon>Gammaproteobacteria</taxon>
        <taxon>Alteromonadales</taxon>
        <taxon>Alteromonadaceae</taxon>
        <taxon>Paraglaciecola</taxon>
    </lineage>
</organism>
<evidence type="ECO:0000256" key="4">
    <source>
        <dbReference type="SAM" id="MobiDB-lite"/>
    </source>
</evidence>
<keyword evidence="2" id="KW-0235">DNA replication</keyword>
<reference evidence="5 6" key="1">
    <citation type="submission" date="2022-01" db="EMBL/GenBank/DDBJ databases">
        <title>Paraglaciecola sp. G1-23.</title>
        <authorList>
            <person name="Jin M.S."/>
            <person name="Han D.M."/>
            <person name="Kim H.M."/>
            <person name="Jeon C.O."/>
        </authorList>
    </citation>
    <scope>NUCLEOTIDE SEQUENCE [LARGE SCALE GENOMIC DNA]</scope>
    <source>
        <strain evidence="5 6">G1-23</strain>
    </source>
</reference>
<dbReference type="SUPFAM" id="SSF50249">
    <property type="entry name" value="Nucleic acid-binding proteins"/>
    <property type="match status" value="1"/>
</dbReference>
<feature type="compositionally biased region" description="Polar residues" evidence="4">
    <location>
        <begin position="129"/>
        <end position="139"/>
    </location>
</feature>
<dbReference type="InterPro" id="IPR011344">
    <property type="entry name" value="ssDNA-bd"/>
</dbReference>
<evidence type="ECO:0000256" key="2">
    <source>
        <dbReference type="HAMAP-Rule" id="MF_00984"/>
    </source>
</evidence>
<dbReference type="Pfam" id="PF00436">
    <property type="entry name" value="SSB"/>
    <property type="match status" value="1"/>
</dbReference>
<dbReference type="CDD" id="cd04496">
    <property type="entry name" value="SSB_OBF"/>
    <property type="match status" value="1"/>
</dbReference>
<dbReference type="NCBIfam" id="TIGR00621">
    <property type="entry name" value="ssb"/>
    <property type="match status" value="1"/>
</dbReference>
<dbReference type="HAMAP" id="MF_00984">
    <property type="entry name" value="SSB"/>
    <property type="match status" value="1"/>
</dbReference>
<feature type="short sequence motif" description="Important for interaction with partner proteins" evidence="2">
    <location>
        <begin position="187"/>
        <end position="192"/>
    </location>
</feature>
<dbReference type="EMBL" id="JAKGAS010000002">
    <property type="protein sequence ID" value="MCF2947394.1"/>
    <property type="molecule type" value="Genomic_DNA"/>
</dbReference>
<evidence type="ECO:0000256" key="1">
    <source>
        <dbReference type="ARBA" id="ARBA00023125"/>
    </source>
</evidence>
<keyword evidence="1 2" id="KW-0238">DNA-binding</keyword>
<evidence type="ECO:0000313" key="5">
    <source>
        <dbReference type="EMBL" id="MCF2947394.1"/>
    </source>
</evidence>
<protein>
    <recommendedName>
        <fullName evidence="2 3">Single-stranded DNA-binding protein</fullName>
        <shortName evidence="2">SSB</shortName>
    </recommendedName>
</protein>
<comment type="function">
    <text evidence="2">Plays an important role in DNA replication, recombination and repair. Binds to ssDNA and to an array of partner proteins to recruit them to their sites of action during DNA metabolism.</text>
</comment>
<comment type="subunit">
    <text evidence="2">Homotetramer.</text>
</comment>
<dbReference type="PANTHER" id="PTHR10302:SF27">
    <property type="entry name" value="SINGLE-STRANDED DNA-BINDING PROTEIN"/>
    <property type="match status" value="1"/>
</dbReference>
<evidence type="ECO:0000256" key="3">
    <source>
        <dbReference type="RuleBase" id="RU000524"/>
    </source>
</evidence>
<proteinExistence type="inferred from homology"/>
<dbReference type="PROSITE" id="PS50935">
    <property type="entry name" value="SSB"/>
    <property type="match status" value="1"/>
</dbReference>
<feature type="compositionally biased region" description="Gly residues" evidence="4">
    <location>
        <begin position="114"/>
        <end position="125"/>
    </location>
</feature>
<accession>A0ABS9D6D7</accession>
<evidence type="ECO:0000313" key="6">
    <source>
        <dbReference type="Proteomes" id="UP001521137"/>
    </source>
</evidence>
<feature type="region of interest" description="Disordered" evidence="4">
    <location>
        <begin position="110"/>
        <end position="192"/>
    </location>
</feature>
<dbReference type="InterPro" id="IPR000424">
    <property type="entry name" value="Primosome_PriB/ssb"/>
</dbReference>